<dbReference type="Proteomes" id="UP001228504">
    <property type="component" value="Unassembled WGS sequence"/>
</dbReference>
<dbReference type="RefSeq" id="WP_307484221.1">
    <property type="nucleotide sequence ID" value="NZ_JAUSUF010000002.1"/>
</dbReference>
<organism evidence="1 2">
    <name type="scientific">Eubacterium multiforme</name>
    <dbReference type="NCBI Taxonomy" id="83339"/>
    <lineage>
        <taxon>Bacteria</taxon>
        <taxon>Bacillati</taxon>
        <taxon>Bacillota</taxon>
        <taxon>Clostridia</taxon>
        <taxon>Eubacteriales</taxon>
        <taxon>Eubacteriaceae</taxon>
        <taxon>Eubacterium</taxon>
    </lineage>
</organism>
<dbReference type="EMBL" id="JAUSUF010000002">
    <property type="protein sequence ID" value="MDQ0149151.1"/>
    <property type="molecule type" value="Genomic_DNA"/>
</dbReference>
<keyword evidence="2" id="KW-1185">Reference proteome</keyword>
<proteinExistence type="predicted"/>
<gene>
    <name evidence="1" type="ORF">J2S18_001081</name>
</gene>
<comment type="caution">
    <text evidence="1">The sequence shown here is derived from an EMBL/GenBank/DDBJ whole genome shotgun (WGS) entry which is preliminary data.</text>
</comment>
<accession>A0ABT9US58</accession>
<name>A0ABT9US58_9FIRM</name>
<reference evidence="1 2" key="1">
    <citation type="submission" date="2023-07" db="EMBL/GenBank/DDBJ databases">
        <title>Genomic Encyclopedia of Type Strains, Phase IV (KMG-IV): sequencing the most valuable type-strain genomes for metagenomic binning, comparative biology and taxonomic classification.</title>
        <authorList>
            <person name="Goeker M."/>
        </authorList>
    </citation>
    <scope>NUCLEOTIDE SEQUENCE [LARGE SCALE GENOMIC DNA]</scope>
    <source>
        <strain evidence="1 2">DSM 20694</strain>
    </source>
</reference>
<evidence type="ECO:0000313" key="2">
    <source>
        <dbReference type="Proteomes" id="UP001228504"/>
    </source>
</evidence>
<protein>
    <submittedName>
        <fullName evidence="1">Uncharacterized protein</fullName>
    </submittedName>
</protein>
<sequence length="60" mass="7047">MSKEMEVELNFPKDMKIIERKMAEVLADIVVKRYGPEKSAQIAKELKKRLEEKELKDKAL</sequence>
<evidence type="ECO:0000313" key="1">
    <source>
        <dbReference type="EMBL" id="MDQ0149151.1"/>
    </source>
</evidence>